<dbReference type="Pfam" id="PF13671">
    <property type="entry name" value="AAA_33"/>
    <property type="match status" value="1"/>
</dbReference>
<evidence type="ECO:0000313" key="1">
    <source>
        <dbReference type="EMBL" id="OKP05367.1"/>
    </source>
</evidence>
<dbReference type="SUPFAM" id="SSF52540">
    <property type="entry name" value="P-loop containing nucleoside triphosphate hydrolases"/>
    <property type="match status" value="1"/>
</dbReference>
<dbReference type="AlphaFoldDB" id="A0A1Q5TYR6"/>
<accession>A0A1Q5TYR6</accession>
<dbReference type="STRING" id="1873482.Xedl_00595"/>
<dbReference type="OrthoDB" id="6446803at2"/>
<dbReference type="Proteomes" id="UP000186268">
    <property type="component" value="Unassembled WGS sequence"/>
</dbReference>
<evidence type="ECO:0000313" key="2">
    <source>
        <dbReference type="Proteomes" id="UP000186268"/>
    </source>
</evidence>
<dbReference type="Gene3D" id="3.40.50.300">
    <property type="entry name" value="P-loop containing nucleotide triphosphate hydrolases"/>
    <property type="match status" value="1"/>
</dbReference>
<name>A0A1Q5TYR6_9GAMM</name>
<reference evidence="1 2" key="1">
    <citation type="submission" date="2016-09" db="EMBL/GenBank/DDBJ databases">
        <title>Xenorhabdus thuongxuanensis sp. nov. and Xenorhabdus eapokensis sp. nov., isolated from Steinernema species.</title>
        <authorList>
            <person name="Kaempfer P."/>
            <person name="Tobias N.J."/>
            <person name="Phan Ke L."/>
            <person name="Bode H.B."/>
            <person name="Glaeser S.P."/>
        </authorList>
    </citation>
    <scope>NUCLEOTIDE SEQUENCE [LARGE SCALE GENOMIC DNA]</scope>
    <source>
        <strain evidence="1 2">DL20</strain>
    </source>
</reference>
<gene>
    <name evidence="1" type="ORF">Xedl_00595</name>
</gene>
<organism evidence="1 2">
    <name type="scientific">Xenorhabdus eapokensis</name>
    <dbReference type="NCBI Taxonomy" id="1873482"/>
    <lineage>
        <taxon>Bacteria</taxon>
        <taxon>Pseudomonadati</taxon>
        <taxon>Pseudomonadota</taxon>
        <taxon>Gammaproteobacteria</taxon>
        <taxon>Enterobacterales</taxon>
        <taxon>Morganellaceae</taxon>
        <taxon>Xenorhabdus</taxon>
    </lineage>
</organism>
<protein>
    <submittedName>
        <fullName evidence="1">Uncharacterized protein</fullName>
    </submittedName>
</protein>
<keyword evidence="2" id="KW-1185">Reference proteome</keyword>
<dbReference type="InterPro" id="IPR027417">
    <property type="entry name" value="P-loop_NTPase"/>
</dbReference>
<sequence length="459" mass="53402">MKHKTVVVIRGTPASGKSTTCNHLKEAMLAQGLTVSYLPWDTFHHFVEPRTYLTPKIVMEDTVRLLKVADDCFDAGSDLIILDGVFIYPEEIDAIHSLFTQKGVRILHYRLVARETTLITRNQERAIEDRLPDSRIREVAQDSLWDYNIPHETLLDSTKYSPADIVALIRRAIMQQSAPIALFTNPTTSHLWRLGTALRYPEFRRFKHVDLVWQADQQQWQSNTFFDFTFTAQEEKELLSFLKQQPVLFKYLNAKSRAYSYLHDLAQQHGLRCYEESKWSAPIVSIPPKTRVADFLLQHSTRLKRSLKKARTHHTITRYSTSAQTEQLWQDALYVDTKSWKIIQQSDMRSLNREDLQYLPGLLSKSNQYHLAVTYDHNGTPGAWSLMINNGAGQWYAAKWGCSYQGREKLMGINCLINHLETLYCPYTGLQLDLWGRENEFYDQLANEYIERLHLRITP</sequence>
<dbReference type="EMBL" id="MKGQ01000002">
    <property type="protein sequence ID" value="OKP05367.1"/>
    <property type="molecule type" value="Genomic_DNA"/>
</dbReference>
<comment type="caution">
    <text evidence="1">The sequence shown here is derived from an EMBL/GenBank/DDBJ whole genome shotgun (WGS) entry which is preliminary data.</text>
</comment>
<proteinExistence type="predicted"/>
<dbReference type="RefSeq" id="WP_074022549.1">
    <property type="nucleotide sequence ID" value="NZ_CAWNAG010000112.1"/>
</dbReference>